<dbReference type="PANTHER" id="PTHR46060">
    <property type="entry name" value="MARINER MOS1 TRANSPOSASE-LIKE PROTEIN"/>
    <property type="match status" value="1"/>
</dbReference>
<dbReference type="PANTHER" id="PTHR46060:SF1">
    <property type="entry name" value="MARINER MOS1 TRANSPOSASE-LIKE PROTEIN"/>
    <property type="match status" value="1"/>
</dbReference>
<dbReference type="InterPro" id="IPR041426">
    <property type="entry name" value="Mos1_HTH"/>
</dbReference>
<keyword evidence="3" id="KW-1185">Reference proteome</keyword>
<dbReference type="InterPro" id="IPR036397">
    <property type="entry name" value="RNaseH_sf"/>
</dbReference>
<dbReference type="EMBL" id="KQ979983">
    <property type="protein sequence ID" value="KYN18346.1"/>
    <property type="molecule type" value="Genomic_DNA"/>
</dbReference>
<feature type="domain" description="Mos1 transposase HTH" evidence="1">
    <location>
        <begin position="3"/>
        <end position="51"/>
    </location>
</feature>
<dbReference type="Gene3D" id="3.30.420.10">
    <property type="entry name" value="Ribonuclease H-like superfamily/Ribonuclease H"/>
    <property type="match status" value="1"/>
</dbReference>
<dbReference type="Pfam" id="PF17906">
    <property type="entry name" value="HTH_48"/>
    <property type="match status" value="1"/>
</dbReference>
<protein>
    <recommendedName>
        <fullName evidence="1">Mos1 transposase HTH domain-containing protein</fullName>
    </recommendedName>
</protein>
<gene>
    <name evidence="2" type="ORF">ALC57_09342</name>
</gene>
<dbReference type="AlphaFoldDB" id="A0A151J5G8"/>
<dbReference type="Gene3D" id="1.10.10.1450">
    <property type="match status" value="1"/>
</dbReference>
<evidence type="ECO:0000313" key="2">
    <source>
        <dbReference type="EMBL" id="KYN18346.1"/>
    </source>
</evidence>
<dbReference type="Proteomes" id="UP000078492">
    <property type="component" value="Unassembled WGS sequence"/>
</dbReference>
<evidence type="ECO:0000313" key="3">
    <source>
        <dbReference type="Proteomes" id="UP000078492"/>
    </source>
</evidence>
<dbReference type="GO" id="GO:0003676">
    <property type="term" value="F:nucleic acid binding"/>
    <property type="evidence" value="ECO:0007669"/>
    <property type="project" value="InterPro"/>
</dbReference>
<sequence>MEKIEYRVIIKFLHLKGNTSTKIKAELDSVYGDSAPSFATVKRWVAEFKRGRTSLADDECSGRPKTATITDNIKEIHQMIMDNRRIKIRETAVGISKERFCHILTEGLSMRKLTARCVPRLLTLDQKRIRMNFSKALLERFKRNESDFLRRLITVDESWVHHSWNERTIKTVDCEG</sequence>
<evidence type="ECO:0000259" key="1">
    <source>
        <dbReference type="Pfam" id="PF17906"/>
    </source>
</evidence>
<reference evidence="2 3" key="1">
    <citation type="submission" date="2015-09" db="EMBL/GenBank/DDBJ databases">
        <title>Trachymyrmex cornetzi WGS genome.</title>
        <authorList>
            <person name="Nygaard S."/>
            <person name="Hu H."/>
            <person name="Boomsma J."/>
            <person name="Zhang G."/>
        </authorList>
    </citation>
    <scope>NUCLEOTIDE SEQUENCE [LARGE SCALE GENOMIC DNA]</scope>
    <source>
        <strain evidence="2">Tcor2-1</strain>
        <tissue evidence="2">Whole body</tissue>
    </source>
</reference>
<dbReference type="InterPro" id="IPR052709">
    <property type="entry name" value="Transposase-MT_Hybrid"/>
</dbReference>
<organism evidence="2 3">
    <name type="scientific">Trachymyrmex cornetzi</name>
    <dbReference type="NCBI Taxonomy" id="471704"/>
    <lineage>
        <taxon>Eukaryota</taxon>
        <taxon>Metazoa</taxon>
        <taxon>Ecdysozoa</taxon>
        <taxon>Arthropoda</taxon>
        <taxon>Hexapoda</taxon>
        <taxon>Insecta</taxon>
        <taxon>Pterygota</taxon>
        <taxon>Neoptera</taxon>
        <taxon>Endopterygota</taxon>
        <taxon>Hymenoptera</taxon>
        <taxon>Apocrita</taxon>
        <taxon>Aculeata</taxon>
        <taxon>Formicoidea</taxon>
        <taxon>Formicidae</taxon>
        <taxon>Myrmicinae</taxon>
        <taxon>Trachymyrmex</taxon>
    </lineage>
</organism>
<accession>A0A151J5G8</accession>
<proteinExistence type="predicted"/>
<name>A0A151J5G8_9HYME</name>